<reference evidence="3 4" key="1">
    <citation type="journal article" date="2017" name="Mol. Plant">
        <title>The Genome of Medicinal Plant Macleaya cordata Provides New Insights into Benzylisoquinoline Alkaloids Metabolism.</title>
        <authorList>
            <person name="Liu X."/>
            <person name="Liu Y."/>
            <person name="Huang P."/>
            <person name="Ma Y."/>
            <person name="Qing Z."/>
            <person name="Tang Q."/>
            <person name="Cao H."/>
            <person name="Cheng P."/>
            <person name="Zheng Y."/>
            <person name="Yuan Z."/>
            <person name="Zhou Y."/>
            <person name="Liu J."/>
            <person name="Tang Z."/>
            <person name="Zhuo Y."/>
            <person name="Zhang Y."/>
            <person name="Yu L."/>
            <person name="Huang J."/>
            <person name="Yang P."/>
            <person name="Peng Q."/>
            <person name="Zhang J."/>
            <person name="Jiang W."/>
            <person name="Zhang Z."/>
            <person name="Lin K."/>
            <person name="Ro D.K."/>
            <person name="Chen X."/>
            <person name="Xiong X."/>
            <person name="Shang Y."/>
            <person name="Huang S."/>
            <person name="Zeng J."/>
        </authorList>
    </citation>
    <scope>NUCLEOTIDE SEQUENCE [LARGE SCALE GENOMIC DNA]</scope>
    <source>
        <strain evidence="4">cv. BLH2017</strain>
        <tissue evidence="3">Root</tissue>
    </source>
</reference>
<dbReference type="OrthoDB" id="1695837at2759"/>
<evidence type="ECO:0000256" key="1">
    <source>
        <dbReference type="SAM" id="Phobius"/>
    </source>
</evidence>
<keyword evidence="1" id="KW-1133">Transmembrane helix</keyword>
<feature type="transmembrane region" description="Helical" evidence="1">
    <location>
        <begin position="6"/>
        <end position="25"/>
    </location>
</feature>
<dbReference type="InterPro" id="IPR040256">
    <property type="entry name" value="At4g02000-like"/>
</dbReference>
<evidence type="ECO:0000313" key="4">
    <source>
        <dbReference type="Proteomes" id="UP000195402"/>
    </source>
</evidence>
<dbReference type="PANTHER" id="PTHR31286">
    <property type="entry name" value="GLYCINE-RICH CELL WALL STRUCTURAL PROTEIN 1.8-LIKE"/>
    <property type="match status" value="1"/>
</dbReference>
<dbReference type="PANTHER" id="PTHR31286:SF178">
    <property type="entry name" value="DUF4283 DOMAIN-CONTAINING PROTEIN"/>
    <property type="match status" value="1"/>
</dbReference>
<evidence type="ECO:0000313" key="3">
    <source>
        <dbReference type="EMBL" id="OVA16404.1"/>
    </source>
</evidence>
<name>A0A200R0Z4_MACCD</name>
<dbReference type="InterPro" id="IPR025836">
    <property type="entry name" value="Zn_knuckle_CX2CX4HX4C"/>
</dbReference>
<sequence>MIMVLWMLLGAVVWSSFTMVPIYLVKFKSFSDMEVVFAGYSWNFNDDIILLDRCDADKLPDEYVFTHFDLHVHIHGLPVNDMTPSYVYSIASILGKVGLIHPDESTLWSRYARVRVHIDITRPLKETHRVKLPSSKECLISFKYEKLTKL</sequence>
<dbReference type="InParanoid" id="A0A200R0Z4"/>
<evidence type="ECO:0000259" key="2">
    <source>
        <dbReference type="Pfam" id="PF14392"/>
    </source>
</evidence>
<protein>
    <recommendedName>
        <fullName evidence="2">Zinc knuckle CX2CX4HX4C domain-containing protein</fullName>
    </recommendedName>
</protein>
<proteinExistence type="predicted"/>
<dbReference type="OMA" id="VRVHIDI"/>
<dbReference type="AlphaFoldDB" id="A0A200R0Z4"/>
<dbReference type="Pfam" id="PF14392">
    <property type="entry name" value="zf-CCHC_4"/>
    <property type="match status" value="1"/>
</dbReference>
<dbReference type="Proteomes" id="UP000195402">
    <property type="component" value="Unassembled WGS sequence"/>
</dbReference>
<keyword evidence="1" id="KW-0812">Transmembrane</keyword>
<comment type="caution">
    <text evidence="3">The sequence shown here is derived from an EMBL/GenBank/DDBJ whole genome shotgun (WGS) entry which is preliminary data.</text>
</comment>
<dbReference type="EMBL" id="MVGT01000506">
    <property type="protein sequence ID" value="OVA16404.1"/>
    <property type="molecule type" value="Genomic_DNA"/>
</dbReference>
<accession>A0A200R0Z4</accession>
<keyword evidence="4" id="KW-1185">Reference proteome</keyword>
<keyword evidence="1" id="KW-0472">Membrane</keyword>
<organism evidence="3 4">
    <name type="scientific">Macleaya cordata</name>
    <name type="common">Five-seeded plume-poppy</name>
    <name type="synonym">Bocconia cordata</name>
    <dbReference type="NCBI Taxonomy" id="56857"/>
    <lineage>
        <taxon>Eukaryota</taxon>
        <taxon>Viridiplantae</taxon>
        <taxon>Streptophyta</taxon>
        <taxon>Embryophyta</taxon>
        <taxon>Tracheophyta</taxon>
        <taxon>Spermatophyta</taxon>
        <taxon>Magnoliopsida</taxon>
        <taxon>Ranunculales</taxon>
        <taxon>Papaveraceae</taxon>
        <taxon>Papaveroideae</taxon>
        <taxon>Macleaya</taxon>
    </lineage>
</organism>
<feature type="domain" description="Zinc knuckle CX2CX4HX4C" evidence="2">
    <location>
        <begin position="118"/>
        <end position="149"/>
    </location>
</feature>
<gene>
    <name evidence="3" type="ORF">BVC80_243g7</name>
</gene>